<gene>
    <name evidence="2" type="ORF">PENSUB_13626</name>
</gene>
<proteinExistence type="predicted"/>
<organism evidence="2 3">
    <name type="scientific">Penicillium subrubescens</name>
    <dbReference type="NCBI Taxonomy" id="1316194"/>
    <lineage>
        <taxon>Eukaryota</taxon>
        <taxon>Fungi</taxon>
        <taxon>Dikarya</taxon>
        <taxon>Ascomycota</taxon>
        <taxon>Pezizomycotina</taxon>
        <taxon>Eurotiomycetes</taxon>
        <taxon>Eurotiomycetidae</taxon>
        <taxon>Eurotiales</taxon>
        <taxon>Aspergillaceae</taxon>
        <taxon>Penicillium</taxon>
    </lineage>
</organism>
<name>A0A1Q5SNM0_9EURO</name>
<dbReference type="AlphaFoldDB" id="A0A1Q5SNM0"/>
<dbReference type="Proteomes" id="UP000186955">
    <property type="component" value="Unassembled WGS sequence"/>
</dbReference>
<evidence type="ECO:0000313" key="3">
    <source>
        <dbReference type="Proteomes" id="UP000186955"/>
    </source>
</evidence>
<feature type="signal peptide" evidence="1">
    <location>
        <begin position="1"/>
        <end position="19"/>
    </location>
</feature>
<accession>A0A1Q5SNM0</accession>
<dbReference type="EMBL" id="MNBE01000773">
    <property type="protein sequence ID" value="OKO89560.1"/>
    <property type="molecule type" value="Genomic_DNA"/>
</dbReference>
<reference evidence="2 3" key="1">
    <citation type="submission" date="2016-10" db="EMBL/GenBank/DDBJ databases">
        <title>Genome sequence of the ascomycete fungus Penicillium subrubescens.</title>
        <authorList>
            <person name="De Vries R.P."/>
            <person name="Peng M."/>
            <person name="Dilokpimol A."/>
            <person name="Hilden K."/>
            <person name="Makela M.R."/>
            <person name="Grigoriev I."/>
            <person name="Riley R."/>
            <person name="Granchi Z."/>
        </authorList>
    </citation>
    <scope>NUCLEOTIDE SEQUENCE [LARGE SCALE GENOMIC DNA]</scope>
    <source>
        <strain evidence="2 3">CBS 132785</strain>
    </source>
</reference>
<keyword evidence="1" id="KW-0732">Signal</keyword>
<feature type="chain" id="PRO_5012163083" evidence="1">
    <location>
        <begin position="20"/>
        <end position="272"/>
    </location>
</feature>
<protein>
    <submittedName>
        <fullName evidence="2">Uncharacterized protein</fullName>
    </submittedName>
</protein>
<evidence type="ECO:0000313" key="2">
    <source>
        <dbReference type="EMBL" id="OKO89560.1"/>
    </source>
</evidence>
<comment type="caution">
    <text evidence="2">The sequence shown here is derived from an EMBL/GenBank/DDBJ whole genome shotgun (WGS) entry which is preliminary data.</text>
</comment>
<sequence>MKFSRALLSLPALSNVAFTAPFTNEELQATNQNPNPEEIVTEIREAFNLILELTGKVSAGAGLVDAGSAVLRNGRRSIPLVFEYDMEALRTNRSIKSHKKIANPLIGINANDGTPALAHHYRLNGVRGRESNRTRDYDIYHFEDGTAHLRVPSVGSSSSVTRRHDGAGVKIAFQHASVALAPSEYDGAASAIASRWQEYSEQGYANVFGFMEKNNQEVFYYRSIVEGQGFGDNYEDIMACGDISLYVGLLVVAAAKLRHFQHCVRKNLGPFK</sequence>
<evidence type="ECO:0000256" key="1">
    <source>
        <dbReference type="SAM" id="SignalP"/>
    </source>
</evidence>
<keyword evidence="3" id="KW-1185">Reference proteome</keyword>